<dbReference type="RefSeq" id="WP_280558752.1">
    <property type="nucleotide sequence ID" value="NZ_CP123488.1"/>
</dbReference>
<reference evidence="1" key="1">
    <citation type="submission" date="2023-04" db="EMBL/GenBank/DDBJ databases">
        <title>APH(3)-Id, a novel chromosomal aminoglycoside phosphotransferase, identified from an environmental isolate of Kluyvera intermedia DW18.</title>
        <authorList>
            <person name="Sha Y."/>
        </authorList>
    </citation>
    <scope>NUCLEOTIDE SEQUENCE</scope>
    <source>
        <strain evidence="1">DW18</strain>
    </source>
</reference>
<protein>
    <submittedName>
        <fullName evidence="1">Uncharacterized protein</fullName>
    </submittedName>
</protein>
<sequence length="97" mass="10868">MAFSPTQFSARTPLNTVKVLLIQRNISVFPTERIRRIWISSLSACLKMIEKLRPVNVARFSVSMAGFSPYTASETKSPIPLADILHENLPHFALISP</sequence>
<gene>
    <name evidence="1" type="ORF">QBD33_11060</name>
</gene>
<accession>A0AA95G335</accession>
<dbReference type="EMBL" id="CP123488">
    <property type="protein sequence ID" value="WGL58240.1"/>
    <property type="molecule type" value="Genomic_DNA"/>
</dbReference>
<name>A0AA95G335_KLUIN</name>
<organism evidence="1 2">
    <name type="scientific">Kluyvera intermedia</name>
    <name type="common">Enterobacter intermedius</name>
    <dbReference type="NCBI Taxonomy" id="61648"/>
    <lineage>
        <taxon>Bacteria</taxon>
        <taxon>Pseudomonadati</taxon>
        <taxon>Pseudomonadota</taxon>
        <taxon>Gammaproteobacteria</taxon>
        <taxon>Enterobacterales</taxon>
        <taxon>Enterobacteriaceae</taxon>
        <taxon>Kluyvera</taxon>
    </lineage>
</organism>
<evidence type="ECO:0000313" key="1">
    <source>
        <dbReference type="EMBL" id="WGL58240.1"/>
    </source>
</evidence>
<proteinExistence type="predicted"/>
<dbReference type="AlphaFoldDB" id="A0AA95G335"/>
<evidence type="ECO:0000313" key="2">
    <source>
        <dbReference type="Proteomes" id="UP001177527"/>
    </source>
</evidence>
<dbReference type="Proteomes" id="UP001177527">
    <property type="component" value="Chromosome"/>
</dbReference>